<dbReference type="OrthoDB" id="9807498at2"/>
<evidence type="ECO:0000313" key="2">
    <source>
        <dbReference type="EMBL" id="ERP39280.1"/>
    </source>
</evidence>
<dbReference type="EMBL" id="ASJR01000001">
    <property type="protein sequence ID" value="ERP39280.1"/>
    <property type="molecule type" value="Genomic_DNA"/>
</dbReference>
<dbReference type="Pfam" id="PF12392">
    <property type="entry name" value="DUF3656"/>
    <property type="match status" value="1"/>
</dbReference>
<gene>
    <name evidence="2" type="ORF">CALK_0072</name>
</gene>
<dbReference type="PANTHER" id="PTHR30217:SF10">
    <property type="entry name" value="23S RRNA 5-HYDROXYCYTIDINE C2501 SYNTHASE"/>
    <property type="match status" value="1"/>
</dbReference>
<keyword evidence="3" id="KW-1185">Reference proteome</keyword>
<dbReference type="PANTHER" id="PTHR30217">
    <property type="entry name" value="PEPTIDASE U32 FAMILY"/>
    <property type="match status" value="1"/>
</dbReference>
<dbReference type="PATRIC" id="fig|1313304.3.peg.66"/>
<protein>
    <submittedName>
        <fullName evidence="2">U32 family peptidase</fullName>
    </submittedName>
</protein>
<proteinExistence type="predicted"/>
<dbReference type="AlphaFoldDB" id="U7D8N2"/>
<dbReference type="Pfam" id="PF01136">
    <property type="entry name" value="Peptidase_U32"/>
    <property type="match status" value="1"/>
</dbReference>
<name>U7D8N2_9BACT</name>
<evidence type="ECO:0000313" key="3">
    <source>
        <dbReference type="Proteomes" id="UP000017148"/>
    </source>
</evidence>
<accession>U7D8N2</accession>
<comment type="caution">
    <text evidence="2">The sequence shown here is derived from an EMBL/GenBank/DDBJ whole genome shotgun (WGS) entry which is preliminary data.</text>
</comment>
<organism evidence="2 3">
    <name type="scientific">Chitinivibrio alkaliphilus ACht1</name>
    <dbReference type="NCBI Taxonomy" id="1313304"/>
    <lineage>
        <taxon>Bacteria</taxon>
        <taxon>Pseudomonadati</taxon>
        <taxon>Fibrobacterota</taxon>
        <taxon>Chitinivibrionia</taxon>
        <taxon>Chitinivibrionales</taxon>
        <taxon>Chitinivibrionaceae</taxon>
        <taxon>Chitinivibrio</taxon>
    </lineage>
</organism>
<dbReference type="Proteomes" id="UP000017148">
    <property type="component" value="Unassembled WGS sequence"/>
</dbReference>
<dbReference type="eggNOG" id="COG0826">
    <property type="taxonomic scope" value="Bacteria"/>
</dbReference>
<dbReference type="RefSeq" id="WP_022635640.1">
    <property type="nucleotide sequence ID" value="NZ_ASJR01000001.1"/>
</dbReference>
<dbReference type="InterPro" id="IPR020988">
    <property type="entry name" value="Pept_U32_collagenase"/>
</dbReference>
<reference evidence="2 3" key="1">
    <citation type="journal article" date="2013" name="Environ. Microbiol.">
        <title>Genome analysis of Chitinivibrio alkaliphilus gen. nov., sp. nov., a novel extremely haloalkaliphilic anaerobic chitinolytic bacterium from the candidate phylum Termite Group 3.</title>
        <authorList>
            <person name="Sorokin D.Y."/>
            <person name="Gumerov V.M."/>
            <person name="Rakitin A.L."/>
            <person name="Beletsky A.V."/>
            <person name="Damste J.S."/>
            <person name="Muyzer G."/>
            <person name="Mardanov A.V."/>
            <person name="Ravin N.V."/>
        </authorList>
    </citation>
    <scope>NUCLEOTIDE SEQUENCE [LARGE SCALE GENOMIC DNA]</scope>
    <source>
        <strain evidence="2 3">ACht1</strain>
    </source>
</reference>
<sequence length="801" mass="89335">MAQSAPLPELLAPAGDAESFKAAIAAGADAIFFGLPAFSARSRAKNISLKEMPDLLELAHRHGVRTYLTMNTLLLDHEIHPAVNLLKKCFEMGLSAVIIQDWGLLRILKENLSPDAIHSSTQMTTHNEGQIHFLSRHGIGQINLSRELSLEEAHSLCKTCHSHHIVPEIFVHGALCTSFSGQCYFSMSLYGHAGNRGDCVQPCRRQYTRTENSQGLRPFNLRDNSLFAHGAKLLEIGAGSVKIEGRIKDASYVWTIVSAWREHLRNIGVGDTSEGDDPRLHRVFNRTFTDAYARGAISPEMFSPHDGSAAQQEGGTVCAYHADTKTLHLSTGILPKGALCTLFTTKGEFVCTGIINNVHRNNTYTFTITNKLVRKIQRTQNVFFTPPDISAHTRKQKITEIEQKKRRVTVHLSGEYGNPLRCRFVIDSSNEFCVSKRTLERAQNRALTRKTLKHHLDTLHSSGISVVIGEMNLPEHPFLPVGDLKQIRNTIRDSVQRTYRRKSPSIPIPPLPPVRKNHRARLAYITDSPQEATRLAKQKKLVFCDVPRRISEKITAFFQSSPRVLPIFPAILIGHDYTAACVFLEKIPQKRIFCENTGIALAASMLGKEVILGSRANITNSYGIELFSHSLSLCGVVPSREISPHDVSSLRPPPGIPLWHPLLTRDFLLESRACLAARSRSCLHPCTSPQNAGCTISHVLHGIEGEKIRIEKTPEEYSCLYGEKALSYTSYIELLNTISVFTVDLRVYPPGTKRETCLTQAEAFIQKPTPSFTFSQSCRPSHFCTKNTETSVQDVFCPKRN</sequence>
<evidence type="ECO:0000259" key="1">
    <source>
        <dbReference type="Pfam" id="PF12392"/>
    </source>
</evidence>
<dbReference type="InterPro" id="IPR051454">
    <property type="entry name" value="RNA/ubiquinone_mod_enzymes"/>
</dbReference>
<feature type="domain" description="Peptidase U32 collagenase" evidence="1">
    <location>
        <begin position="396"/>
        <end position="492"/>
    </location>
</feature>
<dbReference type="InterPro" id="IPR001539">
    <property type="entry name" value="Peptidase_U32"/>
</dbReference>
<dbReference type="STRING" id="1313304.CALK_0072"/>